<evidence type="ECO:0000313" key="14">
    <source>
        <dbReference type="EMBL" id="OGY23740.1"/>
    </source>
</evidence>
<evidence type="ECO:0000256" key="8">
    <source>
        <dbReference type="ARBA" id="ARBA00022842"/>
    </source>
</evidence>
<dbReference type="NCBIfam" id="TIGR00174">
    <property type="entry name" value="miaA"/>
    <property type="match status" value="1"/>
</dbReference>
<feature type="site" description="Interaction with substrate tRNA" evidence="10">
    <location>
        <position position="135"/>
    </location>
</feature>
<dbReference type="HAMAP" id="MF_00185">
    <property type="entry name" value="IPP_trans"/>
    <property type="match status" value="1"/>
</dbReference>
<dbReference type="InterPro" id="IPR018022">
    <property type="entry name" value="IPT"/>
</dbReference>
<dbReference type="Gene3D" id="3.40.50.300">
    <property type="entry name" value="P-loop containing nucleotide triphosphate hydrolases"/>
    <property type="match status" value="1"/>
</dbReference>
<feature type="binding site" evidence="10">
    <location>
        <begin position="11"/>
        <end position="16"/>
    </location>
    <ligand>
        <name>substrate</name>
    </ligand>
</feature>
<keyword evidence="6 10" id="KW-0547">Nucleotide-binding</keyword>
<gene>
    <name evidence="10" type="primary">miaA</name>
    <name evidence="14" type="ORF">A2Y57_04405</name>
</gene>
<evidence type="ECO:0000256" key="9">
    <source>
        <dbReference type="ARBA" id="ARBA00049563"/>
    </source>
</evidence>
<comment type="cofactor">
    <cofactor evidence="1 10">
        <name>Mg(2+)</name>
        <dbReference type="ChEBI" id="CHEBI:18420"/>
    </cofactor>
</comment>
<name>A0A1G1W848_9BACT</name>
<reference evidence="14 15" key="1">
    <citation type="journal article" date="2016" name="Nat. Commun.">
        <title>Thousands of microbial genomes shed light on interconnected biogeochemical processes in an aquifer system.</title>
        <authorList>
            <person name="Anantharaman K."/>
            <person name="Brown C.T."/>
            <person name="Hug L.A."/>
            <person name="Sharon I."/>
            <person name="Castelle C.J."/>
            <person name="Probst A.J."/>
            <person name="Thomas B.C."/>
            <person name="Singh A."/>
            <person name="Wilkins M.J."/>
            <person name="Karaoz U."/>
            <person name="Brodie E.L."/>
            <person name="Williams K.H."/>
            <person name="Hubbard S.S."/>
            <person name="Banfield J.F."/>
        </authorList>
    </citation>
    <scope>NUCLEOTIDE SEQUENCE [LARGE SCALE GENOMIC DNA]</scope>
</reference>
<evidence type="ECO:0000313" key="15">
    <source>
        <dbReference type="Proteomes" id="UP000177103"/>
    </source>
</evidence>
<evidence type="ECO:0000256" key="13">
    <source>
        <dbReference type="RuleBase" id="RU003785"/>
    </source>
</evidence>
<dbReference type="InterPro" id="IPR027417">
    <property type="entry name" value="P-loop_NTPase"/>
</dbReference>
<dbReference type="PANTHER" id="PTHR11088">
    <property type="entry name" value="TRNA DIMETHYLALLYLTRANSFERASE"/>
    <property type="match status" value="1"/>
</dbReference>
<evidence type="ECO:0000256" key="6">
    <source>
        <dbReference type="ARBA" id="ARBA00022741"/>
    </source>
</evidence>
<dbReference type="GO" id="GO:0006400">
    <property type="term" value="P:tRNA modification"/>
    <property type="evidence" value="ECO:0007669"/>
    <property type="project" value="TreeGrafter"/>
</dbReference>
<evidence type="ECO:0000256" key="4">
    <source>
        <dbReference type="ARBA" id="ARBA00022679"/>
    </source>
</evidence>
<evidence type="ECO:0000256" key="12">
    <source>
        <dbReference type="RuleBase" id="RU003784"/>
    </source>
</evidence>
<keyword evidence="5 10" id="KW-0819">tRNA processing</keyword>
<dbReference type="AlphaFoldDB" id="A0A1G1W848"/>
<dbReference type="EMBL" id="MHCQ01000039">
    <property type="protein sequence ID" value="OGY23740.1"/>
    <property type="molecule type" value="Genomic_DNA"/>
</dbReference>
<feature type="region of interest" description="Interaction with substrate tRNA" evidence="10">
    <location>
        <begin position="34"/>
        <end position="37"/>
    </location>
</feature>
<dbReference type="GO" id="GO:0005524">
    <property type="term" value="F:ATP binding"/>
    <property type="evidence" value="ECO:0007669"/>
    <property type="project" value="UniProtKB-UniRule"/>
</dbReference>
<dbReference type="PANTHER" id="PTHR11088:SF60">
    <property type="entry name" value="TRNA DIMETHYLALLYLTRANSFERASE"/>
    <property type="match status" value="1"/>
</dbReference>
<protein>
    <recommendedName>
        <fullName evidence="10">tRNA dimethylallyltransferase</fullName>
        <ecNumber evidence="10">2.5.1.75</ecNumber>
    </recommendedName>
    <alternativeName>
        <fullName evidence="10">Dimethylallyl diphosphate:tRNA dimethylallyltransferase</fullName>
        <shortName evidence="10">DMAPP:tRNA dimethylallyltransferase</shortName>
        <shortName evidence="10">DMATase</shortName>
    </alternativeName>
    <alternativeName>
        <fullName evidence="10">Isopentenyl-diphosphate:tRNA isopentenyltransferase</fullName>
        <shortName evidence="10">IPP transferase</shortName>
        <shortName evidence="10">IPPT</shortName>
        <shortName evidence="10">IPTase</shortName>
    </alternativeName>
</protein>
<dbReference type="SUPFAM" id="SSF52540">
    <property type="entry name" value="P-loop containing nucleoside triphosphate hydrolases"/>
    <property type="match status" value="1"/>
</dbReference>
<dbReference type="Gene3D" id="1.10.20.140">
    <property type="match status" value="1"/>
</dbReference>
<keyword evidence="4 10" id="KW-0808">Transferase</keyword>
<comment type="subunit">
    <text evidence="10">Monomer.</text>
</comment>
<comment type="caution">
    <text evidence="14">The sequence shown here is derived from an EMBL/GenBank/DDBJ whole genome shotgun (WGS) entry which is preliminary data.</text>
</comment>
<dbReference type="Proteomes" id="UP000177103">
    <property type="component" value="Unassembled WGS sequence"/>
</dbReference>
<evidence type="ECO:0000256" key="3">
    <source>
        <dbReference type="ARBA" id="ARBA00005842"/>
    </source>
</evidence>
<dbReference type="Pfam" id="PF01715">
    <property type="entry name" value="IPPT"/>
    <property type="match status" value="1"/>
</dbReference>
<evidence type="ECO:0000256" key="5">
    <source>
        <dbReference type="ARBA" id="ARBA00022694"/>
    </source>
</evidence>
<organism evidence="14 15">
    <name type="scientific">Candidatus Woykebacteria bacterium RBG_13_40_7b</name>
    <dbReference type="NCBI Taxonomy" id="1802594"/>
    <lineage>
        <taxon>Bacteria</taxon>
        <taxon>Candidatus Woykeibacteriota</taxon>
    </lineage>
</organism>
<keyword evidence="8 10" id="KW-0460">Magnesium</keyword>
<keyword evidence="7 10" id="KW-0067">ATP-binding</keyword>
<evidence type="ECO:0000256" key="7">
    <source>
        <dbReference type="ARBA" id="ARBA00022840"/>
    </source>
</evidence>
<proteinExistence type="inferred from homology"/>
<evidence type="ECO:0000256" key="2">
    <source>
        <dbReference type="ARBA" id="ARBA00003213"/>
    </source>
</evidence>
<feature type="binding site" evidence="10">
    <location>
        <begin position="9"/>
        <end position="16"/>
    </location>
    <ligand>
        <name>ATP</name>
        <dbReference type="ChEBI" id="CHEBI:30616"/>
    </ligand>
</feature>
<dbReference type="GO" id="GO:0052381">
    <property type="term" value="F:tRNA dimethylallyltransferase activity"/>
    <property type="evidence" value="ECO:0007669"/>
    <property type="project" value="UniProtKB-UniRule"/>
</dbReference>
<evidence type="ECO:0000256" key="10">
    <source>
        <dbReference type="HAMAP-Rule" id="MF_00185"/>
    </source>
</evidence>
<accession>A0A1G1W848</accession>
<comment type="function">
    <text evidence="2 10 12">Catalyzes the transfer of a dimethylallyl group onto the adenine at position 37 in tRNAs that read codons beginning with uridine, leading to the formation of N6-(dimethylallyl)adenosine (i(6)A).</text>
</comment>
<dbReference type="InterPro" id="IPR039657">
    <property type="entry name" value="Dimethylallyltransferase"/>
</dbReference>
<evidence type="ECO:0000256" key="11">
    <source>
        <dbReference type="RuleBase" id="RU003783"/>
    </source>
</evidence>
<sequence length="311" mass="36010">MNKLLIICGPTATGKTDLALKLAEKFNGELVSADSRQIYKGMDIGTGKLIKNEDVEVKKEEGRWIVDSIIIHLYDLIKPNESFTLYDFQQKAYSVIEEIEKKKKLPILVGGTGLYIRSVVDGLKIPKAPPDLNLRRKLAEKTPGRLYDELKKVDPKTASVIDQHNQRRLIRALEVYHLTGKPISSLKGKFEVEFGSLFVGLVSPRHILYQRTDQRIEKWVAEGFLEEVKKLKEEYSFKLPALTSLGYRQLGMFLDGSLPYEEAIRRIKFDHHNYIRRQMTWFKKEKRIDWFDITDKDYPKSVESFVASWLS</sequence>
<feature type="site" description="Interaction with substrate tRNA" evidence="10">
    <location>
        <position position="112"/>
    </location>
</feature>
<comment type="caution">
    <text evidence="10">Lacks conserved residue(s) required for the propagation of feature annotation.</text>
</comment>
<comment type="similarity">
    <text evidence="3 10 13">Belongs to the IPP transferase family.</text>
</comment>
<dbReference type="EC" id="2.5.1.75" evidence="10"/>
<comment type="catalytic activity">
    <reaction evidence="9 10 11">
        <text>adenosine(37) in tRNA + dimethylallyl diphosphate = N(6)-dimethylallyladenosine(37) in tRNA + diphosphate</text>
        <dbReference type="Rhea" id="RHEA:26482"/>
        <dbReference type="Rhea" id="RHEA-COMP:10162"/>
        <dbReference type="Rhea" id="RHEA-COMP:10375"/>
        <dbReference type="ChEBI" id="CHEBI:33019"/>
        <dbReference type="ChEBI" id="CHEBI:57623"/>
        <dbReference type="ChEBI" id="CHEBI:74411"/>
        <dbReference type="ChEBI" id="CHEBI:74415"/>
        <dbReference type="EC" id="2.5.1.75"/>
    </reaction>
</comment>
<evidence type="ECO:0000256" key="1">
    <source>
        <dbReference type="ARBA" id="ARBA00001946"/>
    </source>
</evidence>